<dbReference type="GO" id="GO:0009252">
    <property type="term" value="P:peptidoglycan biosynthetic process"/>
    <property type="evidence" value="ECO:0007669"/>
    <property type="project" value="UniProtKB-KW"/>
</dbReference>
<dbReference type="GO" id="GO:0008360">
    <property type="term" value="P:regulation of cell shape"/>
    <property type="evidence" value="ECO:0007669"/>
    <property type="project" value="UniProtKB-UniRule"/>
</dbReference>
<evidence type="ECO:0000313" key="11">
    <source>
        <dbReference type="EMBL" id="NML44104.1"/>
    </source>
</evidence>
<feature type="chain" id="PRO_5032537531" description="L,D-TPase catalytic domain-containing protein" evidence="9">
    <location>
        <begin position="24"/>
        <end position="271"/>
    </location>
</feature>
<evidence type="ECO:0000259" key="10">
    <source>
        <dbReference type="PROSITE" id="PS52029"/>
    </source>
</evidence>
<dbReference type="Proteomes" id="UP000541185">
    <property type="component" value="Unassembled WGS sequence"/>
</dbReference>
<dbReference type="InterPro" id="IPR038063">
    <property type="entry name" value="Transpep_catalytic_dom"/>
</dbReference>
<dbReference type="AlphaFoldDB" id="A0A848H0K5"/>
<keyword evidence="12" id="KW-1185">Reference proteome</keyword>
<organism evidence="11 12">
    <name type="scientific">Ramlibacter agri</name>
    <dbReference type="NCBI Taxonomy" id="2728837"/>
    <lineage>
        <taxon>Bacteria</taxon>
        <taxon>Pseudomonadati</taxon>
        <taxon>Pseudomonadota</taxon>
        <taxon>Betaproteobacteria</taxon>
        <taxon>Burkholderiales</taxon>
        <taxon>Comamonadaceae</taxon>
        <taxon>Ramlibacter</taxon>
    </lineage>
</organism>
<keyword evidence="3" id="KW-0808">Transferase</keyword>
<protein>
    <recommendedName>
        <fullName evidence="10">L,D-TPase catalytic domain-containing protein</fullName>
    </recommendedName>
</protein>
<evidence type="ECO:0000256" key="5">
    <source>
        <dbReference type="ARBA" id="ARBA00022984"/>
    </source>
</evidence>
<evidence type="ECO:0000256" key="6">
    <source>
        <dbReference type="ARBA" id="ARBA00023316"/>
    </source>
</evidence>
<accession>A0A848H0K5</accession>
<dbReference type="PROSITE" id="PS52029">
    <property type="entry name" value="LD_TPASE"/>
    <property type="match status" value="1"/>
</dbReference>
<feature type="signal peptide" evidence="9">
    <location>
        <begin position="1"/>
        <end position="23"/>
    </location>
</feature>
<name>A0A848H0K5_9BURK</name>
<feature type="region of interest" description="Disordered" evidence="8">
    <location>
        <begin position="26"/>
        <end position="82"/>
    </location>
</feature>
<keyword evidence="4 7" id="KW-0133">Cell shape</keyword>
<comment type="pathway">
    <text evidence="1 7">Cell wall biogenesis; peptidoglycan biosynthesis.</text>
</comment>
<dbReference type="RefSeq" id="WP_169418263.1">
    <property type="nucleotide sequence ID" value="NZ_JABBFX010000001.1"/>
</dbReference>
<keyword evidence="6 7" id="KW-0961">Cell wall biogenesis/degradation</keyword>
<reference evidence="11 12" key="1">
    <citation type="submission" date="2020-04" db="EMBL/GenBank/DDBJ databases">
        <title>Ramlibacter sp. G-1-2-2 isolated from soil.</title>
        <authorList>
            <person name="Dahal R.H."/>
        </authorList>
    </citation>
    <scope>NUCLEOTIDE SEQUENCE [LARGE SCALE GENOMIC DNA]</scope>
    <source>
        <strain evidence="11 12">G-1-2-2</strain>
    </source>
</reference>
<proteinExistence type="inferred from homology"/>
<dbReference type="EMBL" id="JABBFX010000001">
    <property type="protein sequence ID" value="NML44104.1"/>
    <property type="molecule type" value="Genomic_DNA"/>
</dbReference>
<evidence type="ECO:0000256" key="9">
    <source>
        <dbReference type="SAM" id="SignalP"/>
    </source>
</evidence>
<comment type="similarity">
    <text evidence="2">Belongs to the YkuD family.</text>
</comment>
<evidence type="ECO:0000256" key="4">
    <source>
        <dbReference type="ARBA" id="ARBA00022960"/>
    </source>
</evidence>
<keyword evidence="5 7" id="KW-0573">Peptidoglycan synthesis</keyword>
<keyword evidence="9" id="KW-0732">Signal</keyword>
<evidence type="ECO:0000256" key="8">
    <source>
        <dbReference type="SAM" id="MobiDB-lite"/>
    </source>
</evidence>
<gene>
    <name evidence="11" type="ORF">HHL11_10115</name>
</gene>
<dbReference type="GO" id="GO:0016740">
    <property type="term" value="F:transferase activity"/>
    <property type="evidence" value="ECO:0007669"/>
    <property type="project" value="UniProtKB-KW"/>
</dbReference>
<comment type="caution">
    <text evidence="11">The sequence shown here is derived from an EMBL/GenBank/DDBJ whole genome shotgun (WGS) entry which is preliminary data.</text>
</comment>
<feature type="compositionally biased region" description="Basic residues" evidence="8">
    <location>
        <begin position="31"/>
        <end position="43"/>
    </location>
</feature>
<sequence length="271" mass="29082">MHTSPRLLTAFLGAALLAAPAFAAAPDQAQQHHHPKAHAKAHAAARPAAHAKASSKASAKPALAKKEDLKKPGPLADFGKETGAPEDVVHVANWVSYTRNAGRKSFVIIDKKQAQMYVFDPQGKLKSRSTVLLGKAVGDQVAQVGNTPISKLKESDKTTPAGRFPTVLGKDNHHADIIWIDYKNSLSIHRMASVSASERRAERMGSDDPKEHRISNGCVNVPAGFYNSVLHPTVRKYGAVVYVLPETKTPQQAFGSFEVPAPSKPKEATPA</sequence>
<dbReference type="Gene3D" id="2.40.440.10">
    <property type="entry name" value="L,D-transpeptidase catalytic domain-like"/>
    <property type="match status" value="1"/>
</dbReference>
<feature type="domain" description="L,D-TPase catalytic" evidence="10">
    <location>
        <begin position="105"/>
        <end position="244"/>
    </location>
</feature>
<evidence type="ECO:0000256" key="2">
    <source>
        <dbReference type="ARBA" id="ARBA00005992"/>
    </source>
</evidence>
<dbReference type="GO" id="GO:0004180">
    <property type="term" value="F:carboxypeptidase activity"/>
    <property type="evidence" value="ECO:0007669"/>
    <property type="project" value="UniProtKB-ARBA"/>
</dbReference>
<feature type="active site" description="Proton donor/acceptor" evidence="7">
    <location>
        <position position="189"/>
    </location>
</feature>
<dbReference type="InterPro" id="IPR005490">
    <property type="entry name" value="LD_TPept_cat_dom"/>
</dbReference>
<dbReference type="GO" id="GO:0071555">
    <property type="term" value="P:cell wall organization"/>
    <property type="evidence" value="ECO:0007669"/>
    <property type="project" value="UniProtKB-UniRule"/>
</dbReference>
<evidence type="ECO:0000256" key="1">
    <source>
        <dbReference type="ARBA" id="ARBA00004752"/>
    </source>
</evidence>
<feature type="compositionally biased region" description="Low complexity" evidence="8">
    <location>
        <begin position="44"/>
        <end position="62"/>
    </location>
</feature>
<feature type="active site" description="Nucleophile" evidence="7">
    <location>
        <position position="218"/>
    </location>
</feature>
<evidence type="ECO:0000256" key="7">
    <source>
        <dbReference type="PROSITE-ProRule" id="PRU01373"/>
    </source>
</evidence>
<evidence type="ECO:0000313" key="12">
    <source>
        <dbReference type="Proteomes" id="UP000541185"/>
    </source>
</evidence>
<evidence type="ECO:0000256" key="3">
    <source>
        <dbReference type="ARBA" id="ARBA00022679"/>
    </source>
</evidence>